<sequence>MPDNKIGYEARKRNTSQEAPTQVQTFPALQPLIRQPGEGISIAGSPEDPTAITLTGKETGGAFFLINAYSSVPNVGPPLHVHTREDETWYILEGEYEFRIGNNLVSASPGMTIFGPRNIPHTFHTTGSGHWHVLIMVTPAGLEDFFITMGQRIRQNELTPEGLKKLARQYGISFLD</sequence>
<dbReference type="InterPro" id="IPR013096">
    <property type="entry name" value="Cupin_2"/>
</dbReference>
<keyword evidence="4" id="KW-1185">Reference proteome</keyword>
<evidence type="ECO:0000313" key="3">
    <source>
        <dbReference type="EMBL" id="GHO55420.1"/>
    </source>
</evidence>
<evidence type="ECO:0000259" key="2">
    <source>
        <dbReference type="Pfam" id="PF07883"/>
    </source>
</evidence>
<evidence type="ECO:0000313" key="4">
    <source>
        <dbReference type="Proteomes" id="UP000654345"/>
    </source>
</evidence>
<comment type="caution">
    <text evidence="3">The sequence shown here is derived from an EMBL/GenBank/DDBJ whole genome shotgun (WGS) entry which is preliminary data.</text>
</comment>
<dbReference type="RefSeq" id="WP_201372011.1">
    <property type="nucleotide sequence ID" value="NZ_BNJG01000001.1"/>
</dbReference>
<dbReference type="Gene3D" id="2.60.120.10">
    <property type="entry name" value="Jelly Rolls"/>
    <property type="match status" value="1"/>
</dbReference>
<dbReference type="InterPro" id="IPR011051">
    <property type="entry name" value="RmlC_Cupin_sf"/>
</dbReference>
<dbReference type="PANTHER" id="PTHR36440">
    <property type="entry name" value="PUTATIVE (AFU_ORTHOLOGUE AFUA_8G07350)-RELATED"/>
    <property type="match status" value="1"/>
</dbReference>
<dbReference type="InterPro" id="IPR014710">
    <property type="entry name" value="RmlC-like_jellyroll"/>
</dbReference>
<feature type="region of interest" description="Disordered" evidence="1">
    <location>
        <begin position="1"/>
        <end position="21"/>
    </location>
</feature>
<feature type="compositionally biased region" description="Basic and acidic residues" evidence="1">
    <location>
        <begin position="1"/>
        <end position="12"/>
    </location>
</feature>
<feature type="domain" description="Cupin type-2" evidence="2">
    <location>
        <begin position="76"/>
        <end position="134"/>
    </location>
</feature>
<dbReference type="Proteomes" id="UP000654345">
    <property type="component" value="Unassembled WGS sequence"/>
</dbReference>
<accession>A0ABQ3USR1</accession>
<dbReference type="PANTHER" id="PTHR36440:SF1">
    <property type="entry name" value="PUTATIVE (AFU_ORTHOLOGUE AFUA_8G07350)-RELATED"/>
    <property type="match status" value="1"/>
</dbReference>
<reference evidence="3 4" key="1">
    <citation type="journal article" date="2021" name="Int. J. Syst. Evol. Microbiol.">
        <title>Reticulibacter mediterranei gen. nov., sp. nov., within the new family Reticulibacteraceae fam. nov., and Ktedonospora formicarum gen. nov., sp. nov., Ktedonobacter robiniae sp. nov., Dictyobacter formicarum sp. nov. and Dictyobacter arantiisoli sp. nov., belonging to the class Ktedonobacteria.</title>
        <authorList>
            <person name="Yabe S."/>
            <person name="Zheng Y."/>
            <person name="Wang C.M."/>
            <person name="Sakai Y."/>
            <person name="Abe K."/>
            <person name="Yokota A."/>
            <person name="Donadio S."/>
            <person name="Cavaletti L."/>
            <person name="Monciardini P."/>
        </authorList>
    </citation>
    <scope>NUCLEOTIDE SEQUENCE [LARGE SCALE GENOMIC DNA]</scope>
    <source>
        <strain evidence="3 4">SOSP1-30</strain>
    </source>
</reference>
<gene>
    <name evidence="3" type="ORF">KSB_38950</name>
</gene>
<dbReference type="Pfam" id="PF07883">
    <property type="entry name" value="Cupin_2"/>
    <property type="match status" value="1"/>
</dbReference>
<evidence type="ECO:0000256" key="1">
    <source>
        <dbReference type="SAM" id="MobiDB-lite"/>
    </source>
</evidence>
<proteinExistence type="predicted"/>
<protein>
    <recommendedName>
        <fullName evidence="2">Cupin type-2 domain-containing protein</fullName>
    </recommendedName>
</protein>
<organism evidence="3 4">
    <name type="scientific">Ktedonobacter robiniae</name>
    <dbReference type="NCBI Taxonomy" id="2778365"/>
    <lineage>
        <taxon>Bacteria</taxon>
        <taxon>Bacillati</taxon>
        <taxon>Chloroflexota</taxon>
        <taxon>Ktedonobacteria</taxon>
        <taxon>Ktedonobacterales</taxon>
        <taxon>Ktedonobacteraceae</taxon>
        <taxon>Ktedonobacter</taxon>
    </lineage>
</organism>
<dbReference type="SUPFAM" id="SSF51182">
    <property type="entry name" value="RmlC-like cupins"/>
    <property type="match status" value="1"/>
</dbReference>
<dbReference type="InterPro" id="IPR053146">
    <property type="entry name" value="QDO-like"/>
</dbReference>
<dbReference type="EMBL" id="BNJG01000001">
    <property type="protein sequence ID" value="GHO55420.1"/>
    <property type="molecule type" value="Genomic_DNA"/>
</dbReference>
<name>A0ABQ3USR1_9CHLR</name>